<dbReference type="Gene3D" id="3.50.50.60">
    <property type="entry name" value="FAD/NAD(P)-binding domain"/>
    <property type="match status" value="1"/>
</dbReference>
<dbReference type="CDD" id="cd02979">
    <property type="entry name" value="PHOX_C"/>
    <property type="match status" value="1"/>
</dbReference>
<evidence type="ECO:0000256" key="4">
    <source>
        <dbReference type="ARBA" id="ARBA00023002"/>
    </source>
</evidence>
<dbReference type="PRINTS" id="PR00420">
    <property type="entry name" value="RNGMNOXGNASE"/>
</dbReference>
<dbReference type="EMBL" id="KZ084095">
    <property type="protein sequence ID" value="OSD04725.1"/>
    <property type="molecule type" value="Genomic_DNA"/>
</dbReference>
<dbReference type="PANTHER" id="PTHR43004">
    <property type="entry name" value="TRK SYSTEM POTASSIUM UPTAKE PROTEIN"/>
    <property type="match status" value="1"/>
</dbReference>
<proteinExistence type="inferred from homology"/>
<keyword evidence="4" id="KW-0560">Oxidoreductase</keyword>
<organism evidence="7 8">
    <name type="scientific">Trametes coccinea (strain BRFM310)</name>
    <name type="common">Pycnoporus coccineus</name>
    <dbReference type="NCBI Taxonomy" id="1353009"/>
    <lineage>
        <taxon>Eukaryota</taxon>
        <taxon>Fungi</taxon>
        <taxon>Dikarya</taxon>
        <taxon>Basidiomycota</taxon>
        <taxon>Agaricomycotina</taxon>
        <taxon>Agaricomycetes</taxon>
        <taxon>Polyporales</taxon>
        <taxon>Polyporaceae</taxon>
        <taxon>Trametes</taxon>
    </lineage>
</organism>
<feature type="domain" description="Phenol hydroxylase-like C-terminal dimerisation" evidence="6">
    <location>
        <begin position="426"/>
        <end position="608"/>
    </location>
</feature>
<dbReference type="Gene3D" id="3.40.30.20">
    <property type="match status" value="1"/>
</dbReference>
<feature type="domain" description="FAD-binding" evidence="5">
    <location>
        <begin position="14"/>
        <end position="384"/>
    </location>
</feature>
<evidence type="ECO:0000256" key="1">
    <source>
        <dbReference type="ARBA" id="ARBA00007801"/>
    </source>
</evidence>
<dbReference type="OrthoDB" id="1716816at2759"/>
<dbReference type="InterPro" id="IPR036249">
    <property type="entry name" value="Thioredoxin-like_sf"/>
</dbReference>
<evidence type="ECO:0000256" key="2">
    <source>
        <dbReference type="ARBA" id="ARBA00022630"/>
    </source>
</evidence>
<dbReference type="GO" id="GO:0071949">
    <property type="term" value="F:FAD binding"/>
    <property type="evidence" value="ECO:0007669"/>
    <property type="project" value="InterPro"/>
</dbReference>
<evidence type="ECO:0000259" key="5">
    <source>
        <dbReference type="Pfam" id="PF01494"/>
    </source>
</evidence>
<dbReference type="SUPFAM" id="SSF51905">
    <property type="entry name" value="FAD/NAD(P)-binding domain"/>
    <property type="match status" value="1"/>
</dbReference>
<comment type="similarity">
    <text evidence="1">Belongs to the PheA/TfdB FAD monooxygenase family.</text>
</comment>
<dbReference type="AlphaFoldDB" id="A0A1Y2IUB6"/>
<sequence length="608" mass="67147">MAAHSNASTQESYVDVLIVGAGPAGVMCANALVHAGINVRIVDKRPEGLSAGQADGLQPRSLEILQSYGLAEQLLKEGSSIHRMATYEPAQDGRLKRVRLSAAMLAPNARWNFGIGLSQNRIEDVFLASMETKGLKLERATTPTSLKMSEQINEIADPQSYVNTVVLQRAGKEGTSDSEIVHAKFVLGADGAHSWVRKVLNIRAEGSTSNAVWGVIDLLPDTDLPDIRNITYVHSSEGMLFMIPRERDLIRIYVQQPNNSDVIDPATGRADKNKTSPEKILAQVRKIMHPYRMEVKDNLIDWWTIYVVGQRVAERYSVHDRTLIAGDACHTHSPKAGQGMNAALGDSHNLAWKLTYVLKGWANMSLLRTYESERRTFAEDLINFDKQWSQLFMAKRQSSEHPDGVTHEQFVGMMKKFNSFVSGIGIRYSPSAIVCPQHQAIAPNMVVGERVIPQIFICAADGRPVELHDLLPADSRFKILVFGGDIAVAEDLQTLREVINATIQPGNFVHRFGRDGAVFDMLCFSSGKQQNVNYADFPPFYGSHWSKAFLDDILLTGQVGGGGYEKYGIDKHAGAVVIVRPDGYIGMVAPLSVHGVEEITAYFDNFLI</sequence>
<dbReference type="SUPFAM" id="SSF52833">
    <property type="entry name" value="Thioredoxin-like"/>
    <property type="match status" value="1"/>
</dbReference>
<dbReference type="InterPro" id="IPR036188">
    <property type="entry name" value="FAD/NAD-bd_sf"/>
</dbReference>
<dbReference type="Proteomes" id="UP000193067">
    <property type="component" value="Unassembled WGS sequence"/>
</dbReference>
<evidence type="ECO:0000313" key="8">
    <source>
        <dbReference type="Proteomes" id="UP000193067"/>
    </source>
</evidence>
<gene>
    <name evidence="7" type="ORF">PYCCODRAFT_1433057</name>
</gene>
<evidence type="ECO:0000313" key="7">
    <source>
        <dbReference type="EMBL" id="OSD04725.1"/>
    </source>
</evidence>
<dbReference type="PANTHER" id="PTHR43004:SF20">
    <property type="entry name" value="2-MONOOXYGENASE, PUTATIVE (AFU_ORTHOLOGUE AFUA_1G13660)-RELATED"/>
    <property type="match status" value="1"/>
</dbReference>
<evidence type="ECO:0008006" key="9">
    <source>
        <dbReference type="Google" id="ProtNLM"/>
    </source>
</evidence>
<dbReference type="Gene3D" id="3.30.9.10">
    <property type="entry name" value="D-Amino Acid Oxidase, subunit A, domain 2"/>
    <property type="match status" value="1"/>
</dbReference>
<dbReference type="GO" id="GO:0016709">
    <property type="term" value="F:oxidoreductase activity, acting on paired donors, with incorporation or reduction of molecular oxygen, NAD(P)H as one donor, and incorporation of one atom of oxygen"/>
    <property type="evidence" value="ECO:0007669"/>
    <property type="project" value="UniProtKB-ARBA"/>
</dbReference>
<dbReference type="InterPro" id="IPR038220">
    <property type="entry name" value="PHOX_C_sf"/>
</dbReference>
<dbReference type="InterPro" id="IPR012941">
    <property type="entry name" value="Phe_hydrox_C_dim_dom"/>
</dbReference>
<dbReference type="SUPFAM" id="SSF54373">
    <property type="entry name" value="FAD-linked reductases, C-terminal domain"/>
    <property type="match status" value="1"/>
</dbReference>
<dbReference type="InterPro" id="IPR002938">
    <property type="entry name" value="FAD-bd"/>
</dbReference>
<keyword evidence="2" id="KW-0285">Flavoprotein</keyword>
<keyword evidence="3" id="KW-0274">FAD</keyword>
<keyword evidence="8" id="KW-1185">Reference proteome</keyword>
<dbReference type="Pfam" id="PF07976">
    <property type="entry name" value="Phe_hydrox_dim"/>
    <property type="match status" value="1"/>
</dbReference>
<protein>
    <recommendedName>
        <fullName evidence="9">FAD binding domain-containing protein</fullName>
    </recommendedName>
</protein>
<name>A0A1Y2IUB6_TRAC3</name>
<evidence type="ECO:0000256" key="3">
    <source>
        <dbReference type="ARBA" id="ARBA00022827"/>
    </source>
</evidence>
<dbReference type="STRING" id="1353009.A0A1Y2IUB6"/>
<accession>A0A1Y2IUB6</accession>
<evidence type="ECO:0000259" key="6">
    <source>
        <dbReference type="Pfam" id="PF07976"/>
    </source>
</evidence>
<dbReference type="InterPro" id="IPR050641">
    <property type="entry name" value="RIFMO-like"/>
</dbReference>
<reference evidence="7 8" key="1">
    <citation type="journal article" date="2015" name="Biotechnol. Biofuels">
        <title>Enhanced degradation of softwood versus hardwood by the white-rot fungus Pycnoporus coccineus.</title>
        <authorList>
            <person name="Couturier M."/>
            <person name="Navarro D."/>
            <person name="Chevret D."/>
            <person name="Henrissat B."/>
            <person name="Piumi F."/>
            <person name="Ruiz-Duenas F.J."/>
            <person name="Martinez A.T."/>
            <person name="Grigoriev I.V."/>
            <person name="Riley R."/>
            <person name="Lipzen A."/>
            <person name="Berrin J.G."/>
            <person name="Master E.R."/>
            <person name="Rosso M.N."/>
        </authorList>
    </citation>
    <scope>NUCLEOTIDE SEQUENCE [LARGE SCALE GENOMIC DNA]</scope>
    <source>
        <strain evidence="7 8">BRFM310</strain>
    </source>
</reference>
<dbReference type="Pfam" id="PF01494">
    <property type="entry name" value="FAD_binding_3"/>
    <property type="match status" value="1"/>
</dbReference>